<feature type="region of interest" description="Disordered" evidence="3">
    <location>
        <begin position="1"/>
        <end position="36"/>
    </location>
</feature>
<dbReference type="Pfam" id="PF03969">
    <property type="entry name" value="AFG1_ATPase"/>
    <property type="match status" value="2"/>
</dbReference>
<evidence type="ECO:0000313" key="5">
    <source>
        <dbReference type="Proteomes" id="UP000503441"/>
    </source>
</evidence>
<dbReference type="PANTHER" id="PTHR12169:SF6">
    <property type="entry name" value="AFG1-LIKE ATPASE"/>
    <property type="match status" value="1"/>
</dbReference>
<dbReference type="InterPro" id="IPR027417">
    <property type="entry name" value="P-loop_NTPase"/>
</dbReference>
<dbReference type="Proteomes" id="UP000503441">
    <property type="component" value="Chromosome"/>
</dbReference>
<dbReference type="SUPFAM" id="SSF52540">
    <property type="entry name" value="P-loop containing nucleoside triphosphate hydrolases"/>
    <property type="match status" value="1"/>
</dbReference>
<dbReference type="Gene3D" id="3.40.50.300">
    <property type="entry name" value="P-loop containing nucleotide triphosphate hydrolases"/>
    <property type="match status" value="1"/>
</dbReference>
<keyword evidence="4" id="KW-0131">Cell cycle</keyword>
<feature type="compositionally biased region" description="Polar residues" evidence="3">
    <location>
        <begin position="10"/>
        <end position="29"/>
    </location>
</feature>
<proteinExistence type="predicted"/>
<gene>
    <name evidence="4" type="primary">zapE</name>
    <name evidence="4" type="ORF">G7066_07285</name>
</gene>
<keyword evidence="1" id="KW-0547">Nucleotide-binding</keyword>
<keyword evidence="2" id="KW-0067">ATP-binding</keyword>
<reference evidence="4 5" key="1">
    <citation type="submission" date="2020-03" db="EMBL/GenBank/DDBJ databases">
        <title>Leucobacter sp. nov., isolated from beetles.</title>
        <authorList>
            <person name="Hyun D.-W."/>
            <person name="Bae J.-W."/>
        </authorList>
    </citation>
    <scope>NUCLEOTIDE SEQUENCE [LARGE SCALE GENOMIC DNA]</scope>
    <source>
        <strain evidence="4 5">HDW9A</strain>
    </source>
</reference>
<evidence type="ECO:0000313" key="4">
    <source>
        <dbReference type="EMBL" id="QIM19720.1"/>
    </source>
</evidence>
<dbReference type="PANTHER" id="PTHR12169">
    <property type="entry name" value="ATPASE N2B"/>
    <property type="match status" value="1"/>
</dbReference>
<protein>
    <submittedName>
        <fullName evidence="4">Cell division protein ZapE</fullName>
    </submittedName>
</protein>
<evidence type="ECO:0000256" key="2">
    <source>
        <dbReference type="ARBA" id="ARBA00022840"/>
    </source>
</evidence>
<keyword evidence="4" id="KW-0132">Cell division</keyword>
<evidence type="ECO:0000256" key="1">
    <source>
        <dbReference type="ARBA" id="ARBA00022741"/>
    </source>
</evidence>
<dbReference type="GO" id="GO:0051301">
    <property type="term" value="P:cell division"/>
    <property type="evidence" value="ECO:0007669"/>
    <property type="project" value="UniProtKB-KW"/>
</dbReference>
<evidence type="ECO:0000256" key="3">
    <source>
        <dbReference type="SAM" id="MobiDB-lite"/>
    </source>
</evidence>
<keyword evidence="5" id="KW-1185">Reference proteome</keyword>
<name>A0ABX6JZG4_9MICO</name>
<accession>A0ABX6JZG4</accession>
<sequence length="374" mass="40119">MRRQLAPASGYTSSDAPETQLPETAQRSSARLVDRSPSISGTELVATLVPPPQFDQATFDSYRPDAEYLSQAEARDLLRAFAEPEAPVARGGLFGLGRKKQTAPAAAAPTKPGVYLDGGFGVGKTHLLAATWHATAGRKYFGTFIEYTALVGALGYNGAIGVLQGARLICIDEFELDDPGDTMLMTRMIKDLTESGSRIVATSNTPPNALGEGRFAASDFMREIQAMSARFTTIRIDGTDYRQRDIEGDAVTLSDDAYLFALADSAAAGERMTDDDFDAFVAHLATVHPSSYVGMLGGIQAIGLRGVHELTDQSAALRVVAFIDRVYDAQIPIRATGIPLTDIFGGGMIDGGYRKKYQRCMSRLNALTAGERSL</sequence>
<dbReference type="InterPro" id="IPR005654">
    <property type="entry name" value="ATPase_AFG1-like"/>
</dbReference>
<dbReference type="EMBL" id="CP049933">
    <property type="protein sequence ID" value="QIM19720.1"/>
    <property type="molecule type" value="Genomic_DNA"/>
</dbReference>
<dbReference type="NCBIfam" id="NF040713">
    <property type="entry name" value="ZapE"/>
    <property type="match status" value="1"/>
</dbReference>
<organism evidence="4 5">
    <name type="scientific">Leucobacter coleopterorum</name>
    <dbReference type="NCBI Taxonomy" id="2714933"/>
    <lineage>
        <taxon>Bacteria</taxon>
        <taxon>Bacillati</taxon>
        <taxon>Actinomycetota</taxon>
        <taxon>Actinomycetes</taxon>
        <taxon>Micrococcales</taxon>
        <taxon>Microbacteriaceae</taxon>
        <taxon>Leucobacter</taxon>
    </lineage>
</organism>